<protein>
    <submittedName>
        <fullName evidence="4">Predicted protein</fullName>
    </submittedName>
</protein>
<dbReference type="KEGG" id="mpp:MICPUCDRAFT_40095"/>
<gene>
    <name evidence="4" type="ORF">MICPUCDRAFT_40095</name>
</gene>
<dbReference type="Proteomes" id="UP000001876">
    <property type="component" value="Unassembled WGS sequence"/>
</dbReference>
<evidence type="ECO:0000313" key="4">
    <source>
        <dbReference type="EMBL" id="EEH56238.1"/>
    </source>
</evidence>
<dbReference type="PANTHER" id="PTHR11852:SF0">
    <property type="entry name" value="PLATELET-ACTIVATING FACTOR ACETYLHYDROLASE IB SUBUNIT BETA HOMOLOG"/>
    <property type="match status" value="1"/>
</dbReference>
<dbReference type="AlphaFoldDB" id="C1MTZ4"/>
<dbReference type="InterPro" id="IPR036514">
    <property type="entry name" value="SGNH_hydro_sf"/>
</dbReference>
<sequence length="305" mass="32769">MWQTLHATFVREARESGTAGRSRCRTLAMRGTQFGEFYDELAGRRAVFEKWFPLNEARAFGISGDRTQNVLRRIRDGELSFRHPPGVVVLCVGTNNLGRDNDGPADTFLGIRAVVLEILQTLPGTRVLLTGILPRGPAKGRSSMPPAAGEAASYADEPRGVRLDGERRKNSSPSSKYAQPGAHTAAIEEVNARLKALARGSGGVVAFVDCASAFLSDDGASIRPERMRDVLHPTAEGMHAWFQILKPAVEALRNAPAPSESWYTGASVAPASENGTLESVDGGVRLALSRCVLSHTGPHTTALAW</sequence>
<dbReference type="STRING" id="564608.C1MTZ4"/>
<dbReference type="OMA" id="GMDETGH"/>
<feature type="domain" description="SGNH hydrolase-type esterase" evidence="3">
    <location>
        <begin position="48"/>
        <end position="142"/>
    </location>
</feature>
<evidence type="ECO:0000313" key="5">
    <source>
        <dbReference type="Proteomes" id="UP000001876"/>
    </source>
</evidence>
<dbReference type="OrthoDB" id="505607at2759"/>
<dbReference type="EMBL" id="GG663740">
    <property type="protein sequence ID" value="EEH56238.1"/>
    <property type="molecule type" value="Genomic_DNA"/>
</dbReference>
<organism evidence="5">
    <name type="scientific">Micromonas pusilla (strain CCMP1545)</name>
    <name type="common">Picoplanktonic green alga</name>
    <dbReference type="NCBI Taxonomy" id="564608"/>
    <lineage>
        <taxon>Eukaryota</taxon>
        <taxon>Viridiplantae</taxon>
        <taxon>Chlorophyta</taxon>
        <taxon>Mamiellophyceae</taxon>
        <taxon>Mamiellales</taxon>
        <taxon>Mamiellaceae</taxon>
        <taxon>Micromonas</taxon>
    </lineage>
</organism>
<dbReference type="PANTHER" id="PTHR11852">
    <property type="entry name" value="PLATELET-ACTIVATING FACTOR ACETYLHYDROLASE"/>
    <property type="match status" value="1"/>
</dbReference>
<feature type="region of interest" description="Disordered" evidence="2">
    <location>
        <begin position="135"/>
        <end position="183"/>
    </location>
</feature>
<comment type="similarity">
    <text evidence="1">Belongs to the 'GDSL' lipolytic enzyme family. Platelet-activating factor acetylhydrolase IB beta/gamma subunits subfamily.</text>
</comment>
<dbReference type="InterPro" id="IPR013830">
    <property type="entry name" value="SGNH_hydro"/>
</dbReference>
<dbReference type="GeneID" id="9684515"/>
<dbReference type="Gene3D" id="3.40.50.1110">
    <property type="entry name" value="SGNH hydrolase"/>
    <property type="match status" value="1"/>
</dbReference>
<dbReference type="Pfam" id="PF13472">
    <property type="entry name" value="Lipase_GDSL_2"/>
    <property type="match status" value="1"/>
</dbReference>
<name>C1MTZ4_MICPC</name>
<dbReference type="SUPFAM" id="SSF52266">
    <property type="entry name" value="SGNH hydrolase"/>
    <property type="match status" value="1"/>
</dbReference>
<keyword evidence="5" id="KW-1185">Reference proteome</keyword>
<accession>C1MTZ4</accession>
<dbReference type="eggNOG" id="KOG1388">
    <property type="taxonomic scope" value="Eukaryota"/>
</dbReference>
<reference evidence="4 5" key="1">
    <citation type="journal article" date="2009" name="Science">
        <title>Green evolution and dynamic adaptations revealed by genomes of the marine picoeukaryotes Micromonas.</title>
        <authorList>
            <person name="Worden A.Z."/>
            <person name="Lee J.H."/>
            <person name="Mock T."/>
            <person name="Rouze P."/>
            <person name="Simmons M.P."/>
            <person name="Aerts A.L."/>
            <person name="Allen A.E."/>
            <person name="Cuvelier M.L."/>
            <person name="Derelle E."/>
            <person name="Everett M.V."/>
            <person name="Foulon E."/>
            <person name="Grimwood J."/>
            <person name="Gundlach H."/>
            <person name="Henrissat B."/>
            <person name="Napoli C."/>
            <person name="McDonald S.M."/>
            <person name="Parker M.S."/>
            <person name="Rombauts S."/>
            <person name="Salamov A."/>
            <person name="Von Dassow P."/>
            <person name="Badger J.H."/>
            <person name="Coutinho P.M."/>
            <person name="Demir E."/>
            <person name="Dubchak I."/>
            <person name="Gentemann C."/>
            <person name="Eikrem W."/>
            <person name="Gready J.E."/>
            <person name="John U."/>
            <person name="Lanier W."/>
            <person name="Lindquist E.A."/>
            <person name="Lucas S."/>
            <person name="Mayer K.F."/>
            <person name="Moreau H."/>
            <person name="Not F."/>
            <person name="Otillar R."/>
            <person name="Panaud O."/>
            <person name="Pangilinan J."/>
            <person name="Paulsen I."/>
            <person name="Piegu B."/>
            <person name="Poliakov A."/>
            <person name="Robbens S."/>
            <person name="Schmutz J."/>
            <person name="Toulza E."/>
            <person name="Wyss T."/>
            <person name="Zelensky A."/>
            <person name="Zhou K."/>
            <person name="Armbrust E.V."/>
            <person name="Bhattacharya D."/>
            <person name="Goodenough U.W."/>
            <person name="Van de Peer Y."/>
            <person name="Grigoriev I.V."/>
        </authorList>
    </citation>
    <scope>NUCLEOTIDE SEQUENCE [LARGE SCALE GENOMIC DNA]</scope>
    <source>
        <strain evidence="4 5">CCMP1545</strain>
    </source>
</reference>
<evidence type="ECO:0000256" key="2">
    <source>
        <dbReference type="SAM" id="MobiDB-lite"/>
    </source>
</evidence>
<dbReference type="RefSeq" id="XP_003059106.1">
    <property type="nucleotide sequence ID" value="XM_003059060.1"/>
</dbReference>
<evidence type="ECO:0000259" key="3">
    <source>
        <dbReference type="Pfam" id="PF13472"/>
    </source>
</evidence>
<proteinExistence type="inferred from homology"/>
<feature type="compositionally biased region" description="Basic and acidic residues" evidence="2">
    <location>
        <begin position="156"/>
        <end position="169"/>
    </location>
</feature>
<evidence type="ECO:0000256" key="1">
    <source>
        <dbReference type="ARBA" id="ARBA00038184"/>
    </source>
</evidence>